<evidence type="ECO:0000313" key="3">
    <source>
        <dbReference type="Proteomes" id="UP001319104"/>
    </source>
</evidence>
<accession>A0AAP2CKQ7</accession>
<dbReference type="Proteomes" id="UP001319104">
    <property type="component" value="Unassembled WGS sequence"/>
</dbReference>
<dbReference type="InterPro" id="IPR024311">
    <property type="entry name" value="Lipocalin-like"/>
</dbReference>
<feature type="domain" description="Lipocalin-like" evidence="1">
    <location>
        <begin position="5"/>
        <end position="105"/>
    </location>
</feature>
<dbReference type="AlphaFoldDB" id="A0AAP2CKQ7"/>
<comment type="caution">
    <text evidence="2">The sequence shown here is derived from an EMBL/GenBank/DDBJ whole genome shotgun (WGS) entry which is preliminary data.</text>
</comment>
<protein>
    <submittedName>
        <fullName evidence="2">Lipocalin family protein</fullName>
    </submittedName>
</protein>
<sequence>MKNDIVGYWQMVSFEAFTSIISSPRHYEASEEERYKIEETFQFVLDNTYYNFQNDTVYFADYKEHKMFDKVGRWHIKSDTLYINDLSKIQTYKFFLKKVDADSLVMNLIHKNGDISRNDMVFIRR</sequence>
<dbReference type="EMBL" id="JAHCMY010000002">
    <property type="protein sequence ID" value="MBS9523602.1"/>
    <property type="molecule type" value="Genomic_DNA"/>
</dbReference>
<reference evidence="2 3" key="1">
    <citation type="submission" date="2021-05" db="EMBL/GenBank/DDBJ databases">
        <authorList>
            <person name="Zhang Z.D."/>
            <person name="Osman G."/>
        </authorList>
    </citation>
    <scope>NUCLEOTIDE SEQUENCE [LARGE SCALE GENOMIC DNA]</scope>
    <source>
        <strain evidence="2 3">KCTC 32217</strain>
    </source>
</reference>
<gene>
    <name evidence="2" type="ORF">KI659_06180</name>
</gene>
<evidence type="ECO:0000313" key="2">
    <source>
        <dbReference type="EMBL" id="MBS9523602.1"/>
    </source>
</evidence>
<proteinExistence type="predicted"/>
<name>A0AAP2CKQ7_9BACT</name>
<keyword evidence="3" id="KW-1185">Reference proteome</keyword>
<organism evidence="2 3">
    <name type="scientific">Litoribacter ruber</name>
    <dbReference type="NCBI Taxonomy" id="702568"/>
    <lineage>
        <taxon>Bacteria</taxon>
        <taxon>Pseudomonadati</taxon>
        <taxon>Bacteroidota</taxon>
        <taxon>Cytophagia</taxon>
        <taxon>Cytophagales</taxon>
        <taxon>Cyclobacteriaceae</taxon>
        <taxon>Litoribacter</taxon>
    </lineage>
</organism>
<evidence type="ECO:0000259" key="1">
    <source>
        <dbReference type="Pfam" id="PF13648"/>
    </source>
</evidence>
<dbReference type="Pfam" id="PF13648">
    <property type="entry name" value="Lipocalin_4"/>
    <property type="match status" value="1"/>
</dbReference>
<dbReference type="RefSeq" id="WP_213944488.1">
    <property type="nucleotide sequence ID" value="NZ_JAHCMY010000002.1"/>
</dbReference>